<protein>
    <recommendedName>
        <fullName evidence="7">Calx-beta domain-containing protein</fullName>
    </recommendedName>
</protein>
<dbReference type="Gene3D" id="2.60.40.2030">
    <property type="match status" value="2"/>
</dbReference>
<dbReference type="AlphaFoldDB" id="A0AA37T6S5"/>
<dbReference type="InterPro" id="IPR003644">
    <property type="entry name" value="Calx_beta"/>
</dbReference>
<feature type="domain" description="Calx-beta" evidence="7">
    <location>
        <begin position="658"/>
        <end position="758"/>
    </location>
</feature>
<organism evidence="8 9">
    <name type="scientific">Agaribacter marinus</name>
    <dbReference type="NCBI Taxonomy" id="1431249"/>
    <lineage>
        <taxon>Bacteria</taxon>
        <taxon>Pseudomonadati</taxon>
        <taxon>Pseudomonadota</taxon>
        <taxon>Gammaproteobacteria</taxon>
        <taxon>Alteromonadales</taxon>
        <taxon>Alteromonadaceae</taxon>
        <taxon>Agaribacter</taxon>
    </lineage>
</organism>
<dbReference type="GO" id="GO:0007154">
    <property type="term" value="P:cell communication"/>
    <property type="evidence" value="ECO:0007669"/>
    <property type="project" value="InterPro"/>
</dbReference>
<keyword evidence="1 6" id="KW-0732">Signal</keyword>
<evidence type="ECO:0000256" key="6">
    <source>
        <dbReference type="SAM" id="SignalP"/>
    </source>
</evidence>
<dbReference type="NCBIfam" id="TIGR04312">
    <property type="entry name" value="choice_anch_B"/>
    <property type="match status" value="1"/>
</dbReference>
<dbReference type="GO" id="GO:0016020">
    <property type="term" value="C:membrane"/>
    <property type="evidence" value="ECO:0007669"/>
    <property type="project" value="InterPro"/>
</dbReference>
<comment type="caution">
    <text evidence="8">The sequence shown here is derived from an EMBL/GenBank/DDBJ whole genome shotgun (WGS) entry which is preliminary data.</text>
</comment>
<keyword evidence="5" id="KW-1133">Transmembrane helix</keyword>
<dbReference type="Gene3D" id="2.60.40.10">
    <property type="entry name" value="Immunoglobulins"/>
    <property type="match status" value="1"/>
</dbReference>
<dbReference type="InterPro" id="IPR013783">
    <property type="entry name" value="Ig-like_fold"/>
</dbReference>
<feature type="chain" id="PRO_5041223042" description="Calx-beta domain-containing protein" evidence="6">
    <location>
        <begin position="28"/>
        <end position="898"/>
    </location>
</feature>
<keyword evidence="2" id="KW-0677">Repeat</keyword>
<reference evidence="8" key="1">
    <citation type="journal article" date="2014" name="Int. J. Syst. Evol. Microbiol.">
        <title>Complete genome sequence of Corynebacterium casei LMG S-19264T (=DSM 44701T), isolated from a smear-ripened cheese.</title>
        <authorList>
            <consortium name="US DOE Joint Genome Institute (JGI-PGF)"/>
            <person name="Walter F."/>
            <person name="Albersmeier A."/>
            <person name="Kalinowski J."/>
            <person name="Ruckert C."/>
        </authorList>
    </citation>
    <scope>NUCLEOTIDE SEQUENCE</scope>
    <source>
        <strain evidence="8">NBRC 110023</strain>
    </source>
</reference>
<dbReference type="SUPFAM" id="SSF141072">
    <property type="entry name" value="CalX-like"/>
    <property type="match status" value="2"/>
</dbReference>
<dbReference type="Pfam" id="PF08309">
    <property type="entry name" value="LVIVD"/>
    <property type="match status" value="1"/>
</dbReference>
<proteinExistence type="predicted"/>
<feature type="transmembrane region" description="Helical" evidence="5">
    <location>
        <begin position="877"/>
        <end position="895"/>
    </location>
</feature>
<evidence type="ECO:0000313" key="9">
    <source>
        <dbReference type="Proteomes" id="UP001156601"/>
    </source>
</evidence>
<feature type="region of interest" description="Disordered" evidence="4">
    <location>
        <begin position="337"/>
        <end position="356"/>
    </location>
</feature>
<dbReference type="InterPro" id="IPR027589">
    <property type="entry name" value="Choice_anch_B"/>
</dbReference>
<sequence>MKTMTLPVLMSSLMTLCVIFFSHFANAHGEDDKARFVSASGTDSGACDNRFRPCKSIAYAALQANKGDKILVAQGSYSVNDDNGLLYLISDLKPVLGGFNALDNFQIQQPDKSISYLTGVPAEYARLLEEKGFHAIIDSKAVLSSSTKAGLSSINAMRTRHSASECIDNDSSGFECKNISLLSHIPLIDFPTNSFAANDIWGHVDLNTMDEYALLGLSNGIAVVKVSDPENPEIIGSVSGQSTSWRDIKVYQFYSQERQRWLAYAYASADNVTEGFSILDLNALEKGVSLVARITIDRSGHNIYISNVDYTTNTAISDKKAMLHNVGGRANGGAWNTYSLENPEKPESRYTPDGLNREDYSHDISSVVIEDERALNHCDQNATSCNIIIDFNEDELRLWQHNTENTANMLGSSTYPNAAYVHSGWWSEDKKYVLLHDELDEPRFNLNTTVHIFDITDLSEPTLVSTWTGPTRATDHNGFTRGNKYYMSNYERGLTILDIADPENPQEVGFFDTFGASNNASTNGNWGVYPYLPSGTLLASDIQGGLYILKDHTLLDGQTAVRFSQTEMTVEEGTSIRIPVEKQGNAAMSVNFHIIAGSANLDDFSAVNGTLEWTQDDSAPKYIDIDIAEDNIRETDELFFVRLSNPQQGTIDNSATTAFITINTEDVFRGQANFAASELSVKEIDGAISIALERAGGSDSSLEVNVEIIGGSAANTEYNLTNTSVRWDDGDTATKDIVLSIIDDEETEETETIIIRLASNTAGILGAQSELQINVRDDESNQAPMANAGADLQVNTRQTVRMNGIASDIESDVTIQWSQTSGTPVTLNFANSTNMSFISPQTETTLRFSMTVSDDFGAESSDDIVVNVVAPPPASSGGGAISVWFIVAILLLRFIRTK</sequence>
<keyword evidence="9" id="KW-1185">Reference proteome</keyword>
<evidence type="ECO:0000259" key="7">
    <source>
        <dbReference type="SMART" id="SM00237"/>
    </source>
</evidence>
<dbReference type="GO" id="GO:0005576">
    <property type="term" value="C:extracellular region"/>
    <property type="evidence" value="ECO:0007669"/>
    <property type="project" value="TreeGrafter"/>
</dbReference>
<dbReference type="Proteomes" id="UP001156601">
    <property type="component" value="Unassembled WGS sequence"/>
</dbReference>
<feature type="domain" description="Calx-beta" evidence="7">
    <location>
        <begin position="550"/>
        <end position="644"/>
    </location>
</feature>
<gene>
    <name evidence="8" type="ORF">GCM10007852_34730</name>
</gene>
<dbReference type="InterPro" id="IPR038081">
    <property type="entry name" value="CalX-like_sf"/>
</dbReference>
<evidence type="ECO:0000256" key="5">
    <source>
        <dbReference type="SAM" id="Phobius"/>
    </source>
</evidence>
<evidence type="ECO:0000256" key="4">
    <source>
        <dbReference type="SAM" id="MobiDB-lite"/>
    </source>
</evidence>
<keyword evidence="3" id="KW-0106">Calcium</keyword>
<dbReference type="InterPro" id="IPR011048">
    <property type="entry name" value="Haem_d1_sf"/>
</dbReference>
<dbReference type="EMBL" id="BSOT01000011">
    <property type="protein sequence ID" value="GLR72565.1"/>
    <property type="molecule type" value="Genomic_DNA"/>
</dbReference>
<dbReference type="Pfam" id="PF22352">
    <property type="entry name" value="K319L-like_PKD"/>
    <property type="match status" value="1"/>
</dbReference>
<evidence type="ECO:0000256" key="1">
    <source>
        <dbReference type="ARBA" id="ARBA00022729"/>
    </source>
</evidence>
<dbReference type="Pfam" id="PF03160">
    <property type="entry name" value="Calx-beta"/>
    <property type="match status" value="2"/>
</dbReference>
<evidence type="ECO:0000256" key="3">
    <source>
        <dbReference type="ARBA" id="ARBA00022837"/>
    </source>
</evidence>
<dbReference type="PANTHER" id="PTHR38787:SF3">
    <property type="entry name" value="REGULATORY P DOMAIN-CONTAINING PROTEIN"/>
    <property type="match status" value="1"/>
</dbReference>
<keyword evidence="5" id="KW-0472">Membrane</keyword>
<reference evidence="8" key="2">
    <citation type="submission" date="2023-01" db="EMBL/GenBank/DDBJ databases">
        <title>Draft genome sequence of Agaribacter marinus strain NBRC 110023.</title>
        <authorList>
            <person name="Sun Q."/>
            <person name="Mori K."/>
        </authorList>
    </citation>
    <scope>NUCLEOTIDE SEQUENCE</scope>
    <source>
        <strain evidence="8">NBRC 110023</strain>
    </source>
</reference>
<evidence type="ECO:0000256" key="2">
    <source>
        <dbReference type="ARBA" id="ARBA00022737"/>
    </source>
</evidence>
<dbReference type="SUPFAM" id="SSF51004">
    <property type="entry name" value="C-terminal (heme d1) domain of cytochrome cd1-nitrite reductase"/>
    <property type="match status" value="1"/>
</dbReference>
<evidence type="ECO:0000313" key="8">
    <source>
        <dbReference type="EMBL" id="GLR72565.1"/>
    </source>
</evidence>
<dbReference type="PANTHER" id="PTHR38787">
    <property type="entry name" value="REGULATORY P DOMAIN-CONTAINING PROTEIN"/>
    <property type="match status" value="1"/>
</dbReference>
<dbReference type="SMART" id="SM00237">
    <property type="entry name" value="Calx_beta"/>
    <property type="match status" value="2"/>
</dbReference>
<feature type="signal peptide" evidence="6">
    <location>
        <begin position="1"/>
        <end position="27"/>
    </location>
</feature>
<name>A0AA37T6S5_9ALTE</name>
<dbReference type="InterPro" id="IPR013211">
    <property type="entry name" value="LVIVD"/>
</dbReference>
<feature type="compositionally biased region" description="Basic and acidic residues" evidence="4">
    <location>
        <begin position="342"/>
        <end position="356"/>
    </location>
</feature>
<keyword evidence="5" id="KW-0812">Transmembrane</keyword>
<accession>A0AA37T6S5</accession>